<proteinExistence type="inferred from homology"/>
<dbReference type="InterPro" id="IPR015883">
    <property type="entry name" value="Glyco_hydro_20_cat"/>
</dbReference>
<evidence type="ECO:0000313" key="6">
    <source>
        <dbReference type="EMBL" id="ODM88603.1"/>
    </source>
</evidence>
<dbReference type="EMBL" id="LJIJ01003398">
    <property type="protein sequence ID" value="ODM88603.1"/>
    <property type="molecule type" value="Genomic_DNA"/>
</dbReference>
<dbReference type="EC" id="3.2.1.52" evidence="3"/>
<accession>A0A1D2M6L2</accession>
<comment type="catalytic activity">
    <reaction evidence="1">
        <text>Hydrolysis of terminal non-reducing N-acetyl-D-hexosamine residues in N-acetyl-beta-D-hexosaminides.</text>
        <dbReference type="EC" id="3.2.1.52"/>
    </reaction>
</comment>
<feature type="domain" description="Glycoside hydrolase family 20 catalytic" evidence="5">
    <location>
        <begin position="147"/>
        <end position="311"/>
    </location>
</feature>
<comment type="caution">
    <text evidence="6">The sequence shown here is derived from an EMBL/GenBank/DDBJ whole genome shotgun (WGS) entry which is preliminary data.</text>
</comment>
<reference evidence="6 7" key="1">
    <citation type="journal article" date="2016" name="Genome Biol. Evol.">
        <title>Gene Family Evolution Reflects Adaptation to Soil Environmental Stressors in the Genome of the Collembolan Orchesella cincta.</title>
        <authorList>
            <person name="Faddeeva-Vakhrusheva A."/>
            <person name="Derks M.F."/>
            <person name="Anvar S.Y."/>
            <person name="Agamennone V."/>
            <person name="Suring W."/>
            <person name="Smit S."/>
            <person name="van Straalen N.M."/>
            <person name="Roelofs D."/>
        </authorList>
    </citation>
    <scope>NUCLEOTIDE SEQUENCE [LARGE SCALE GENOMIC DNA]</scope>
    <source>
        <tissue evidence="6">Mixed pool</tissue>
    </source>
</reference>
<evidence type="ECO:0000256" key="2">
    <source>
        <dbReference type="ARBA" id="ARBA00006285"/>
    </source>
</evidence>
<keyword evidence="4" id="KW-0378">Hydrolase</keyword>
<organism evidence="6 7">
    <name type="scientific">Orchesella cincta</name>
    <name type="common">Springtail</name>
    <name type="synonym">Podura cincta</name>
    <dbReference type="NCBI Taxonomy" id="48709"/>
    <lineage>
        <taxon>Eukaryota</taxon>
        <taxon>Metazoa</taxon>
        <taxon>Ecdysozoa</taxon>
        <taxon>Arthropoda</taxon>
        <taxon>Hexapoda</taxon>
        <taxon>Collembola</taxon>
        <taxon>Entomobryomorpha</taxon>
        <taxon>Entomobryoidea</taxon>
        <taxon>Orchesellidae</taxon>
        <taxon>Orchesellinae</taxon>
        <taxon>Orchesella</taxon>
    </lineage>
</organism>
<evidence type="ECO:0000313" key="7">
    <source>
        <dbReference type="Proteomes" id="UP000094527"/>
    </source>
</evidence>
<comment type="similarity">
    <text evidence="2">Belongs to the glycosyl hydrolase 20 family.</text>
</comment>
<dbReference type="GO" id="GO:0005975">
    <property type="term" value="P:carbohydrate metabolic process"/>
    <property type="evidence" value="ECO:0007669"/>
    <property type="project" value="InterPro"/>
</dbReference>
<dbReference type="AlphaFoldDB" id="A0A1D2M6L2"/>
<gene>
    <name evidence="6" type="ORF">Ocin01_18078</name>
</gene>
<protein>
    <recommendedName>
        <fullName evidence="3">beta-N-acetylhexosaminidase</fullName>
        <ecNumber evidence="3">3.2.1.52</ecNumber>
    </recommendedName>
</protein>
<evidence type="ECO:0000256" key="1">
    <source>
        <dbReference type="ARBA" id="ARBA00001231"/>
    </source>
</evidence>
<dbReference type="PANTHER" id="PTHR21040:SF13">
    <property type="entry name" value="BETA-N-ACETYLHEXOSAMINIDASE"/>
    <property type="match status" value="1"/>
</dbReference>
<sequence length="579" mass="66259">MTIRQSGMTVRKRFMLRALCLILFCSLVIYVIQLYRNTYNGSNRKSFFRDRLGSQVYGDNMEGSVGPQFSGDGSGSGGIAAGWSDTQGSPVVSLREKLVHFDLKGMPFTVEAYKTIFPFLKKIGVTGVLMEYEDMFPFHGKLQAIANKAAYNVSDIRTILKLAQDNNLKVIPLVQTFGHLEFVLKLEDFASLREVAGYPQVICPTNNKSNELIHEMIDQIMSLHPDVEYLHIGSDEVYYLGLCPLCQDRMNRLKMDPADLFLSHATHVASYVRDKHNVQPIMWDDEFRNLDERLITKYGIGNLVEILIWNYHPDVHNRIRPNVWEKYSKIFKAVWIGSAFKGADKPNSIVTNETHYLSNHYSWMDVISEYQNRVNIKGIFLTGWQRYDHFSTLCEIFPVAIPSLVSCMFYLNGVGQQPRMDKIFHLASTYLDCGSDMLFCRFPGSQIYSEVLTLLGLQSSMKRIKEQSIYLGWAQNVNLQLQFSSPSHVESVLQEVVKLRVELDRLQTNLFTQLRSMFPEWSVQEWMYTHFVPLASEVNSLESNLGKLSKKITFPVRPLKFPAITFETGSSQGAKLSDL</sequence>
<dbReference type="OrthoDB" id="10023921at2759"/>
<dbReference type="OMA" id="GWLKPYN"/>
<evidence type="ECO:0000256" key="4">
    <source>
        <dbReference type="ARBA" id="ARBA00022801"/>
    </source>
</evidence>
<keyword evidence="7" id="KW-1185">Reference proteome</keyword>
<dbReference type="Gene3D" id="3.20.20.80">
    <property type="entry name" value="Glycosidases"/>
    <property type="match status" value="1"/>
</dbReference>
<name>A0A1D2M6L2_ORCCI</name>
<dbReference type="STRING" id="48709.A0A1D2M6L2"/>
<dbReference type="CDD" id="cd06565">
    <property type="entry name" value="GH20_GcnA-like"/>
    <property type="match status" value="1"/>
</dbReference>
<evidence type="ECO:0000256" key="3">
    <source>
        <dbReference type="ARBA" id="ARBA00012663"/>
    </source>
</evidence>
<dbReference type="GO" id="GO:0004563">
    <property type="term" value="F:beta-N-acetylhexosaminidase activity"/>
    <property type="evidence" value="ECO:0007669"/>
    <property type="project" value="UniProtKB-EC"/>
</dbReference>
<dbReference type="SUPFAM" id="SSF51445">
    <property type="entry name" value="(Trans)glycosidases"/>
    <property type="match status" value="1"/>
</dbReference>
<dbReference type="InterPro" id="IPR017853">
    <property type="entry name" value="GH"/>
</dbReference>
<evidence type="ECO:0000259" key="5">
    <source>
        <dbReference type="Pfam" id="PF00728"/>
    </source>
</evidence>
<dbReference type="Pfam" id="PF00728">
    <property type="entry name" value="Glyco_hydro_20"/>
    <property type="match status" value="1"/>
</dbReference>
<dbReference type="Proteomes" id="UP000094527">
    <property type="component" value="Unassembled WGS sequence"/>
</dbReference>
<dbReference type="PANTHER" id="PTHR21040">
    <property type="entry name" value="BCDNA.GH04120"/>
    <property type="match status" value="1"/>
</dbReference>
<dbReference type="InterPro" id="IPR038901">
    <property type="entry name" value="HEXDC-like"/>
</dbReference>